<protein>
    <recommendedName>
        <fullName evidence="1">Ras-GEF domain-containing protein</fullName>
    </recommendedName>
</protein>
<dbReference type="GO" id="GO:0005085">
    <property type="term" value="F:guanyl-nucleotide exchange factor activity"/>
    <property type="evidence" value="ECO:0007669"/>
    <property type="project" value="InterPro"/>
</dbReference>
<dbReference type="InterPro" id="IPR023578">
    <property type="entry name" value="Ras_GEF_dom_sf"/>
</dbReference>
<dbReference type="SUPFAM" id="SSF48366">
    <property type="entry name" value="Ras GEF"/>
    <property type="match status" value="1"/>
</dbReference>
<feature type="domain" description="Ras-GEF" evidence="1">
    <location>
        <begin position="357"/>
        <end position="436"/>
    </location>
</feature>
<dbReference type="Proteomes" id="UP000247810">
    <property type="component" value="Unassembled WGS sequence"/>
</dbReference>
<keyword evidence="3" id="KW-1185">Reference proteome</keyword>
<accession>A0A319D5K1</accession>
<proteinExistence type="predicted"/>
<dbReference type="AlphaFoldDB" id="A0A319D5K1"/>
<dbReference type="EMBL" id="KZ825910">
    <property type="protein sequence ID" value="PYH92686.1"/>
    <property type="molecule type" value="Genomic_DNA"/>
</dbReference>
<evidence type="ECO:0000313" key="3">
    <source>
        <dbReference type="Proteomes" id="UP000247810"/>
    </source>
</evidence>
<evidence type="ECO:0000313" key="2">
    <source>
        <dbReference type="EMBL" id="PYH92686.1"/>
    </source>
</evidence>
<dbReference type="STRING" id="1448320.A0A319D5K1"/>
<name>A0A319D5K1_9EURO</name>
<dbReference type="VEuPathDB" id="FungiDB:BO71DRAFT_356806"/>
<sequence length="461" mass="52610">MSAYSPSTGAAYPSLFRSEAEIPPFFVSYRWWEDESTTVFWAFDPQELQRVVRFGLFQDENLPRTILQGRNEKSVDAFLFSLVDPRERSFVANLAPLQKVEEIIQRCQITRAPLEPWSWFPSERDRDTNPRAIAEAIDAESHLHFTRISFEELVRYSLGYPTASVEWFLQQHTALYVHLLHYLQTFPEEIASRYVEVEQHLRTRSPFAHRALSSCLRVLSGQAVPPGPSPGFAFIAAPIQNLFKEQSPSLKFILKVLSVLGVRFKRTYVHTREMNWTRPFGVEFTFLEDLLGSTSGADFAHTITNYDVRAFTGLSQKSFVEPDGFIKGLLTQWETLSTTVWECCTGLPDQIGNIQDCVQALFVMRNYHSLTALLSGLQKYSITTPNFISTNSATNTMALKPVLSPELAYLLDPTENSVSYRQEFQTTPGIPSLVPHIREYQQHGPPALRQLFQQLQTTAIH</sequence>
<reference evidence="2 3" key="1">
    <citation type="submission" date="2018-02" db="EMBL/GenBank/DDBJ databases">
        <title>The genomes of Aspergillus section Nigri reveals drivers in fungal speciation.</title>
        <authorList>
            <consortium name="DOE Joint Genome Institute"/>
            <person name="Vesth T.C."/>
            <person name="Nybo J."/>
            <person name="Theobald S."/>
            <person name="Brandl J."/>
            <person name="Frisvad J.C."/>
            <person name="Nielsen K.F."/>
            <person name="Lyhne E.K."/>
            <person name="Kogle M.E."/>
            <person name="Kuo A."/>
            <person name="Riley R."/>
            <person name="Clum A."/>
            <person name="Nolan M."/>
            <person name="Lipzen A."/>
            <person name="Salamov A."/>
            <person name="Henrissat B."/>
            <person name="Wiebenga A."/>
            <person name="De vries R.P."/>
            <person name="Grigoriev I.V."/>
            <person name="Mortensen U.H."/>
            <person name="Andersen M.R."/>
            <person name="Baker S.E."/>
        </authorList>
    </citation>
    <scope>NUCLEOTIDE SEQUENCE [LARGE SCALE GENOMIC DNA]</scope>
    <source>
        <strain evidence="2 3">CBS 707.79</strain>
    </source>
</reference>
<dbReference type="OrthoDB" id="4312812at2759"/>
<organism evidence="2 3">
    <name type="scientific">Aspergillus ellipticus CBS 707.79</name>
    <dbReference type="NCBI Taxonomy" id="1448320"/>
    <lineage>
        <taxon>Eukaryota</taxon>
        <taxon>Fungi</taxon>
        <taxon>Dikarya</taxon>
        <taxon>Ascomycota</taxon>
        <taxon>Pezizomycotina</taxon>
        <taxon>Eurotiomycetes</taxon>
        <taxon>Eurotiomycetidae</taxon>
        <taxon>Eurotiales</taxon>
        <taxon>Aspergillaceae</taxon>
        <taxon>Aspergillus</taxon>
        <taxon>Aspergillus subgen. Circumdati</taxon>
    </lineage>
</organism>
<gene>
    <name evidence="2" type="ORF">BO71DRAFT_356806</name>
</gene>
<dbReference type="Pfam" id="PF00617">
    <property type="entry name" value="RasGEF"/>
    <property type="match status" value="1"/>
</dbReference>
<dbReference type="InterPro" id="IPR001895">
    <property type="entry name" value="RASGEF_cat_dom"/>
</dbReference>
<dbReference type="GO" id="GO:0007264">
    <property type="term" value="P:small GTPase-mediated signal transduction"/>
    <property type="evidence" value="ECO:0007669"/>
    <property type="project" value="InterPro"/>
</dbReference>
<evidence type="ECO:0000259" key="1">
    <source>
        <dbReference type="Pfam" id="PF00617"/>
    </source>
</evidence>